<evidence type="ECO:0000256" key="4">
    <source>
        <dbReference type="RuleBase" id="RU003718"/>
    </source>
</evidence>
<dbReference type="FunFam" id="3.40.50.2000:FF:000065">
    <property type="entry name" value="Glycosyltransferase"/>
    <property type="match status" value="1"/>
</dbReference>
<sequence length="481" mass="54370">MNPLKLHVVCVPLPAQGHINPMLKLAKLLHQSGFYITFVHTKFNFDRLMKSNGPNSLKGLPDFRFETISDGLPPENQRGIMDLPDLCITMPIDGLISFRGLIAKLVSSENVPPVSCIVSDGVMNFTYKVAEEFNIPEFKLFTPSGCGMLGYLNFDELQKRGYFPLKDEKNISDGYLETEVDWIPSMSGIRLKDFPTFFRTTNSSNTMFNYNRDSVNNAMKAKGIILNTFQELESEVLDAIKIKYPNLYPIGPLPLLYKNISSNSNNHLESIDFSLWKEDVNCMKWLDKKDKGSVVYVNFGSLVIMNTKQLREFAWGLANTKYFFLWVIRPNLVECGDEVLSNDEFVKEIENRGLILEWAPQEKVLGHSSIGGFLTHCGWNSMLESICEGVPMVCWPFFAEQQTNCFYACSKWGVGIEIESDVSREQVEGLVKELMGGVKGKEMKKRGVDWKHKAKAATTIGGSSYDNYNSLVLQLKILSGQ</sequence>
<dbReference type="GO" id="GO:0080044">
    <property type="term" value="F:quercetin 7-O-glucosyltransferase activity"/>
    <property type="evidence" value="ECO:0007669"/>
    <property type="project" value="TreeGrafter"/>
</dbReference>
<comment type="similarity">
    <text evidence="1 4">Belongs to the UDP-glycosyltransferase family.</text>
</comment>
<keyword evidence="2 4" id="KW-0328">Glycosyltransferase</keyword>
<dbReference type="PROSITE" id="PS00375">
    <property type="entry name" value="UDPGT"/>
    <property type="match status" value="1"/>
</dbReference>
<name>A0A9D4VLG1_PEA</name>
<organism evidence="7 8">
    <name type="scientific">Pisum sativum</name>
    <name type="common">Garden pea</name>
    <name type="synonym">Lathyrus oleraceus</name>
    <dbReference type="NCBI Taxonomy" id="3888"/>
    <lineage>
        <taxon>Eukaryota</taxon>
        <taxon>Viridiplantae</taxon>
        <taxon>Streptophyta</taxon>
        <taxon>Embryophyta</taxon>
        <taxon>Tracheophyta</taxon>
        <taxon>Spermatophyta</taxon>
        <taxon>Magnoliopsida</taxon>
        <taxon>eudicotyledons</taxon>
        <taxon>Gunneridae</taxon>
        <taxon>Pentapetalae</taxon>
        <taxon>rosids</taxon>
        <taxon>fabids</taxon>
        <taxon>Fabales</taxon>
        <taxon>Fabaceae</taxon>
        <taxon>Papilionoideae</taxon>
        <taxon>50 kb inversion clade</taxon>
        <taxon>NPAAA clade</taxon>
        <taxon>Hologalegina</taxon>
        <taxon>IRL clade</taxon>
        <taxon>Fabeae</taxon>
        <taxon>Lathyrus</taxon>
    </lineage>
</organism>
<dbReference type="AlphaFoldDB" id="A0A9D4VLG1"/>
<evidence type="ECO:0000256" key="3">
    <source>
        <dbReference type="ARBA" id="ARBA00022679"/>
    </source>
</evidence>
<dbReference type="InterPro" id="IPR058980">
    <property type="entry name" value="Glyco_transf_N"/>
</dbReference>
<dbReference type="Pfam" id="PF26168">
    <property type="entry name" value="Glyco_transf_N"/>
    <property type="match status" value="1"/>
</dbReference>
<accession>A0A9D4VLG1</accession>
<evidence type="ECO:0000256" key="1">
    <source>
        <dbReference type="ARBA" id="ARBA00009995"/>
    </source>
</evidence>
<dbReference type="EC" id="2.4.1.-" evidence="5"/>
<gene>
    <name evidence="7" type="ORF">KIW84_072511</name>
</gene>
<feature type="domain" description="Glycosyltransferase N-terminal" evidence="6">
    <location>
        <begin position="7"/>
        <end position="42"/>
    </location>
</feature>
<dbReference type="EMBL" id="JAMSHJ010000007">
    <property type="protein sequence ID" value="KAI5385950.1"/>
    <property type="molecule type" value="Genomic_DNA"/>
</dbReference>
<dbReference type="FunFam" id="3.40.50.2000:FF:000027">
    <property type="entry name" value="Glycosyltransferase"/>
    <property type="match status" value="1"/>
</dbReference>
<dbReference type="InterPro" id="IPR035595">
    <property type="entry name" value="UDP_glycos_trans_CS"/>
</dbReference>
<reference evidence="7 8" key="1">
    <citation type="journal article" date="2022" name="Nat. Genet.">
        <title>Improved pea reference genome and pan-genome highlight genomic features and evolutionary characteristics.</title>
        <authorList>
            <person name="Yang T."/>
            <person name="Liu R."/>
            <person name="Luo Y."/>
            <person name="Hu S."/>
            <person name="Wang D."/>
            <person name="Wang C."/>
            <person name="Pandey M.K."/>
            <person name="Ge S."/>
            <person name="Xu Q."/>
            <person name="Li N."/>
            <person name="Li G."/>
            <person name="Huang Y."/>
            <person name="Saxena R.K."/>
            <person name="Ji Y."/>
            <person name="Li M."/>
            <person name="Yan X."/>
            <person name="He Y."/>
            <person name="Liu Y."/>
            <person name="Wang X."/>
            <person name="Xiang C."/>
            <person name="Varshney R.K."/>
            <person name="Ding H."/>
            <person name="Gao S."/>
            <person name="Zong X."/>
        </authorList>
    </citation>
    <scope>NUCLEOTIDE SEQUENCE [LARGE SCALE GENOMIC DNA]</scope>
    <source>
        <strain evidence="7 8">cv. Zhongwan 6</strain>
    </source>
</reference>
<keyword evidence="8" id="KW-1185">Reference proteome</keyword>
<keyword evidence="3 4" id="KW-0808">Transferase</keyword>
<dbReference type="Pfam" id="PF00201">
    <property type="entry name" value="UDPGT"/>
    <property type="match status" value="1"/>
</dbReference>
<dbReference type="PANTHER" id="PTHR11926:SF1283">
    <property type="entry name" value="GLYCOSYLTRANSFERASE"/>
    <property type="match status" value="1"/>
</dbReference>
<dbReference type="GO" id="GO:0080043">
    <property type="term" value="F:quercetin 3-O-glucosyltransferase activity"/>
    <property type="evidence" value="ECO:0007669"/>
    <property type="project" value="TreeGrafter"/>
</dbReference>
<dbReference type="CDD" id="cd03784">
    <property type="entry name" value="GT1_Gtf-like"/>
    <property type="match status" value="1"/>
</dbReference>
<evidence type="ECO:0000313" key="7">
    <source>
        <dbReference type="EMBL" id="KAI5385950.1"/>
    </source>
</evidence>
<dbReference type="Gramene" id="Psat07G0251100-T1">
    <property type="protein sequence ID" value="KAI5385950.1"/>
    <property type="gene ID" value="KIW84_072511"/>
</dbReference>
<comment type="caution">
    <text evidence="7">The sequence shown here is derived from an EMBL/GenBank/DDBJ whole genome shotgun (WGS) entry which is preliminary data.</text>
</comment>
<evidence type="ECO:0000256" key="2">
    <source>
        <dbReference type="ARBA" id="ARBA00022676"/>
    </source>
</evidence>
<evidence type="ECO:0000259" key="6">
    <source>
        <dbReference type="Pfam" id="PF26168"/>
    </source>
</evidence>
<dbReference type="SUPFAM" id="SSF53756">
    <property type="entry name" value="UDP-Glycosyltransferase/glycogen phosphorylase"/>
    <property type="match status" value="1"/>
</dbReference>
<dbReference type="PANTHER" id="PTHR11926">
    <property type="entry name" value="GLUCOSYL/GLUCURONOSYL TRANSFERASES"/>
    <property type="match status" value="1"/>
</dbReference>
<dbReference type="InterPro" id="IPR002213">
    <property type="entry name" value="UDP_glucos_trans"/>
</dbReference>
<evidence type="ECO:0000256" key="5">
    <source>
        <dbReference type="RuleBase" id="RU362057"/>
    </source>
</evidence>
<evidence type="ECO:0000313" key="8">
    <source>
        <dbReference type="Proteomes" id="UP001058974"/>
    </source>
</evidence>
<dbReference type="Gene3D" id="3.40.50.2000">
    <property type="entry name" value="Glycogen Phosphorylase B"/>
    <property type="match status" value="2"/>
</dbReference>
<protein>
    <recommendedName>
        <fullName evidence="5">Glycosyltransferase</fullName>
        <ecNumber evidence="5">2.4.1.-</ecNumber>
    </recommendedName>
</protein>
<dbReference type="Proteomes" id="UP001058974">
    <property type="component" value="Chromosome 7"/>
</dbReference>
<proteinExistence type="inferred from homology"/>